<evidence type="ECO:0000256" key="9">
    <source>
        <dbReference type="ARBA" id="ARBA00030262"/>
    </source>
</evidence>
<dbReference type="Pfam" id="PF00155">
    <property type="entry name" value="Aminotran_1_2"/>
    <property type="match status" value="1"/>
</dbReference>
<dbReference type="PANTHER" id="PTHR42885:SF2">
    <property type="entry name" value="HISTIDINOL-PHOSPHATE AMINOTRANSFERASE"/>
    <property type="match status" value="1"/>
</dbReference>
<keyword evidence="4" id="KW-0032">Aminotransferase</keyword>
<organism evidence="12 13">
    <name type="scientific">Dovyalis caffra</name>
    <dbReference type="NCBI Taxonomy" id="77055"/>
    <lineage>
        <taxon>Eukaryota</taxon>
        <taxon>Viridiplantae</taxon>
        <taxon>Streptophyta</taxon>
        <taxon>Embryophyta</taxon>
        <taxon>Tracheophyta</taxon>
        <taxon>Spermatophyta</taxon>
        <taxon>Magnoliopsida</taxon>
        <taxon>eudicotyledons</taxon>
        <taxon>Gunneridae</taxon>
        <taxon>Pentapetalae</taxon>
        <taxon>rosids</taxon>
        <taxon>fabids</taxon>
        <taxon>Malpighiales</taxon>
        <taxon>Salicaceae</taxon>
        <taxon>Flacourtieae</taxon>
        <taxon>Dovyalis</taxon>
    </lineage>
</organism>
<evidence type="ECO:0000256" key="2">
    <source>
        <dbReference type="ARBA" id="ARBA00005011"/>
    </source>
</evidence>
<dbReference type="GO" id="GO:0000105">
    <property type="term" value="P:L-histidine biosynthetic process"/>
    <property type="evidence" value="ECO:0007669"/>
    <property type="project" value="UniProtKB-KW"/>
</dbReference>
<dbReference type="Proteomes" id="UP001314170">
    <property type="component" value="Unassembled WGS sequence"/>
</dbReference>
<comment type="caution">
    <text evidence="12">The sequence shown here is derived from an EMBL/GenBank/DDBJ whole genome shotgun (WGS) entry which is preliminary data.</text>
</comment>
<keyword evidence="13" id="KW-1185">Reference proteome</keyword>
<keyword evidence="8" id="KW-0368">Histidine biosynthesis</keyword>
<dbReference type="InterPro" id="IPR015422">
    <property type="entry name" value="PyrdxlP-dep_Trfase_small"/>
</dbReference>
<evidence type="ECO:0000256" key="4">
    <source>
        <dbReference type="ARBA" id="ARBA00022576"/>
    </source>
</evidence>
<comment type="cofactor">
    <cofactor evidence="1">
        <name>pyridoxal 5'-phosphate</name>
        <dbReference type="ChEBI" id="CHEBI:597326"/>
    </cofactor>
</comment>
<keyword evidence="7" id="KW-0663">Pyridoxal phosphate</keyword>
<dbReference type="AlphaFoldDB" id="A0AAV1QSR3"/>
<dbReference type="PANTHER" id="PTHR42885">
    <property type="entry name" value="HISTIDINOL-PHOSPHATE AMINOTRANSFERASE-RELATED"/>
    <property type="match status" value="1"/>
</dbReference>
<proteinExistence type="inferred from homology"/>
<dbReference type="GO" id="GO:0030170">
    <property type="term" value="F:pyridoxal phosphate binding"/>
    <property type="evidence" value="ECO:0007669"/>
    <property type="project" value="InterPro"/>
</dbReference>
<dbReference type="CDD" id="cd00609">
    <property type="entry name" value="AAT_like"/>
    <property type="match status" value="1"/>
</dbReference>
<dbReference type="InterPro" id="IPR015424">
    <property type="entry name" value="PyrdxlP-dep_Trfase"/>
</dbReference>
<evidence type="ECO:0000259" key="11">
    <source>
        <dbReference type="Pfam" id="PF00155"/>
    </source>
</evidence>
<reference evidence="12 13" key="1">
    <citation type="submission" date="2024-01" db="EMBL/GenBank/DDBJ databases">
        <authorList>
            <person name="Waweru B."/>
        </authorList>
    </citation>
    <scope>NUCLEOTIDE SEQUENCE [LARGE SCALE GENOMIC DNA]</scope>
</reference>
<dbReference type="InterPro" id="IPR005861">
    <property type="entry name" value="HisP_aminotrans"/>
</dbReference>
<name>A0AAV1QSR3_9ROSI</name>
<comment type="catalytic activity">
    <reaction evidence="10">
        <text>L-histidinol phosphate + 2-oxoglutarate = 3-(imidazol-4-yl)-2-oxopropyl phosphate + L-glutamate</text>
        <dbReference type="Rhea" id="RHEA:23744"/>
        <dbReference type="ChEBI" id="CHEBI:16810"/>
        <dbReference type="ChEBI" id="CHEBI:29985"/>
        <dbReference type="ChEBI" id="CHEBI:57766"/>
        <dbReference type="ChEBI" id="CHEBI:57980"/>
        <dbReference type="EC" id="2.6.1.9"/>
    </reaction>
</comment>
<evidence type="ECO:0000313" key="12">
    <source>
        <dbReference type="EMBL" id="CAK7323572.1"/>
    </source>
</evidence>
<dbReference type="EMBL" id="CAWUPB010000130">
    <property type="protein sequence ID" value="CAK7323572.1"/>
    <property type="molecule type" value="Genomic_DNA"/>
</dbReference>
<dbReference type="Gene3D" id="3.90.1150.10">
    <property type="entry name" value="Aspartate Aminotransferase, domain 1"/>
    <property type="match status" value="1"/>
</dbReference>
<dbReference type="InterPro" id="IPR004839">
    <property type="entry name" value="Aminotransferase_I/II_large"/>
</dbReference>
<gene>
    <name evidence="12" type="ORF">DCAF_LOCUS1201</name>
</gene>
<dbReference type="SUPFAM" id="SSF53383">
    <property type="entry name" value="PLP-dependent transferases"/>
    <property type="match status" value="1"/>
</dbReference>
<protein>
    <recommendedName>
        <fullName evidence="3">histidinol-phosphate transaminase</fullName>
        <ecNumber evidence="3">2.6.1.9</ecNumber>
    </recommendedName>
    <alternativeName>
        <fullName evidence="9">Imidazole acetol-phosphate transaminase</fullName>
    </alternativeName>
</protein>
<evidence type="ECO:0000256" key="5">
    <source>
        <dbReference type="ARBA" id="ARBA00022605"/>
    </source>
</evidence>
<comment type="pathway">
    <text evidence="2">Amino-acid biosynthesis; L-histidine biosynthesis; L-histidine from 5-phospho-alpha-D-ribose 1-diphosphate: step 7/9.</text>
</comment>
<keyword evidence="5" id="KW-0028">Amino-acid biosynthesis</keyword>
<evidence type="ECO:0000256" key="8">
    <source>
        <dbReference type="ARBA" id="ARBA00023102"/>
    </source>
</evidence>
<dbReference type="HAMAP" id="MF_01023">
    <property type="entry name" value="HisC_aminotrans_2"/>
    <property type="match status" value="1"/>
</dbReference>
<feature type="domain" description="Aminotransferase class I/classII large" evidence="11">
    <location>
        <begin position="96"/>
        <end position="352"/>
    </location>
</feature>
<evidence type="ECO:0000313" key="13">
    <source>
        <dbReference type="Proteomes" id="UP001314170"/>
    </source>
</evidence>
<dbReference type="InterPro" id="IPR015421">
    <property type="entry name" value="PyrdxlP-dep_Trfase_major"/>
</dbReference>
<dbReference type="GO" id="GO:0004400">
    <property type="term" value="F:histidinol-phosphate transaminase activity"/>
    <property type="evidence" value="ECO:0007669"/>
    <property type="project" value="UniProtKB-EC"/>
</dbReference>
<evidence type="ECO:0000256" key="6">
    <source>
        <dbReference type="ARBA" id="ARBA00022679"/>
    </source>
</evidence>
<sequence length="427" mass="47609">MIDIYNTASSLCLINSNNNLHQALVPQRPTYSFHRKGNQRIVIAMTSTVPVEHVNEGQQSVTGDSFIRSHLRKLSPYQPILPFEILSAQLGRKPEDIVKLDANENPYGPPPEASCSFEDSVELLVLEALGSLKFPYIYPDPQSRRLREALALDSGLESDHILVGCGADELIDLIMRCTLDPGDKIVDCPPTFTMYEFDAAVNGALVTKVLRKPDFSLNVELIVDAIRQEKPKCIFLTSPNNPDGSIINDEDLLKILELPILVVLDEAYIEFSGQESRMKWVKKHDNLIVLRTFSKRAEAHLVMNAISGLAGLRVGYGAFPLSIIEYLWRAKQPYNVSVAAEVAACAALQNPTYLEEVPFLTPFPSHSNFILCEVTSGMDAKKLKDDLASMGVMVRHYNKKELKGFIRVSVGKPEQTDILMRCLNHIS</sequence>
<keyword evidence="6" id="KW-0808">Transferase</keyword>
<dbReference type="Gene3D" id="3.40.640.10">
    <property type="entry name" value="Type I PLP-dependent aspartate aminotransferase-like (Major domain)"/>
    <property type="match status" value="1"/>
</dbReference>
<accession>A0AAV1QSR3</accession>
<dbReference type="EC" id="2.6.1.9" evidence="3"/>
<evidence type="ECO:0000256" key="1">
    <source>
        <dbReference type="ARBA" id="ARBA00001933"/>
    </source>
</evidence>
<evidence type="ECO:0000256" key="3">
    <source>
        <dbReference type="ARBA" id="ARBA00012748"/>
    </source>
</evidence>
<evidence type="ECO:0000256" key="10">
    <source>
        <dbReference type="ARBA" id="ARBA00047481"/>
    </source>
</evidence>
<evidence type="ECO:0000256" key="7">
    <source>
        <dbReference type="ARBA" id="ARBA00022898"/>
    </source>
</evidence>